<dbReference type="PANTHER" id="PTHR34475">
    <property type="match status" value="1"/>
</dbReference>
<dbReference type="Proteomes" id="UP001597493">
    <property type="component" value="Unassembled WGS sequence"/>
</dbReference>
<feature type="region of interest" description="Disordered" evidence="1">
    <location>
        <begin position="287"/>
        <end position="313"/>
    </location>
</feature>
<reference evidence="5" key="1">
    <citation type="journal article" date="2019" name="Int. J. Syst. Evol. Microbiol.">
        <title>The Global Catalogue of Microorganisms (GCM) 10K type strain sequencing project: providing services to taxonomists for standard genome sequencing and annotation.</title>
        <authorList>
            <consortium name="The Broad Institute Genomics Platform"/>
            <consortium name="The Broad Institute Genome Sequencing Center for Infectious Disease"/>
            <person name="Wu L."/>
            <person name="Ma J."/>
        </authorList>
    </citation>
    <scope>NUCLEOTIDE SEQUENCE [LARGE SCALE GENOMIC DNA]</scope>
    <source>
        <strain evidence="5">TISTR 1827</strain>
    </source>
</reference>
<feature type="compositionally biased region" description="Pro residues" evidence="1">
    <location>
        <begin position="304"/>
        <end position="313"/>
    </location>
</feature>
<dbReference type="InterPro" id="IPR025194">
    <property type="entry name" value="RodZ-like_C"/>
</dbReference>
<evidence type="ECO:0000256" key="1">
    <source>
        <dbReference type="SAM" id="MobiDB-lite"/>
    </source>
</evidence>
<feature type="compositionally biased region" description="Polar residues" evidence="1">
    <location>
        <begin position="287"/>
        <end position="301"/>
    </location>
</feature>
<sequence length="313" mass="33652">MSELGALLRKARMENGLTLDDIQEITKIRKRYLEALESGDYSVLPGSFYVRAFVKNYSEAVGLDADEVLRLYQHEIPAAAISDQTEQSVSRPRPPRRVRSRSSDRLGRAGFNIMMWCFLILIVVVVWVFLINRDDAPAQQADNTPITDKASPAPPTDNAANGGTAASPGATDAQTPTPTPTPTPQTSVVFTEKKGRVDHYDVSPAGTHKVEIKVTGGVNWTEVREGDSSGERLTYKNLTDGTVTSYDLTDSLYINVGRADLVQITVDGITVDDGDEANSKKIQLNVAASSGGDTADTGQSVTPTPTPTPGAGQ</sequence>
<gene>
    <name evidence="4" type="ORF">ACFSW5_11540</name>
</gene>
<dbReference type="Pfam" id="PF13464">
    <property type="entry name" value="RodZ_C"/>
    <property type="match status" value="1"/>
</dbReference>
<feature type="region of interest" description="Disordered" evidence="1">
    <location>
        <begin position="82"/>
        <end position="103"/>
    </location>
</feature>
<comment type="caution">
    <text evidence="4">The sequence shown here is derived from an EMBL/GenBank/DDBJ whole genome shotgun (WGS) entry which is preliminary data.</text>
</comment>
<keyword evidence="2" id="KW-0472">Membrane</keyword>
<name>A0ABW5QXQ0_9BACL</name>
<feature type="transmembrane region" description="Helical" evidence="2">
    <location>
        <begin position="109"/>
        <end position="130"/>
    </location>
</feature>
<dbReference type="InterPro" id="IPR050400">
    <property type="entry name" value="Bact_Cytoskel_RodZ"/>
</dbReference>
<accession>A0ABW5QXQ0</accession>
<dbReference type="Gene3D" id="1.10.260.40">
    <property type="entry name" value="lambda repressor-like DNA-binding domains"/>
    <property type="match status" value="1"/>
</dbReference>
<proteinExistence type="predicted"/>
<keyword evidence="5" id="KW-1185">Reference proteome</keyword>
<dbReference type="RefSeq" id="WP_379272984.1">
    <property type="nucleotide sequence ID" value="NZ_JBHUGT010000009.1"/>
</dbReference>
<evidence type="ECO:0000313" key="5">
    <source>
        <dbReference type="Proteomes" id="UP001597493"/>
    </source>
</evidence>
<dbReference type="InterPro" id="IPR010982">
    <property type="entry name" value="Lambda_DNA-bd_dom_sf"/>
</dbReference>
<dbReference type="Pfam" id="PF13413">
    <property type="entry name" value="HTH_25"/>
    <property type="match status" value="1"/>
</dbReference>
<dbReference type="CDD" id="cd00093">
    <property type="entry name" value="HTH_XRE"/>
    <property type="match status" value="1"/>
</dbReference>
<dbReference type="InterPro" id="IPR001387">
    <property type="entry name" value="Cro/C1-type_HTH"/>
</dbReference>
<feature type="region of interest" description="Disordered" evidence="1">
    <location>
        <begin position="138"/>
        <end position="194"/>
    </location>
</feature>
<evidence type="ECO:0000256" key="2">
    <source>
        <dbReference type="SAM" id="Phobius"/>
    </source>
</evidence>
<evidence type="ECO:0000259" key="3">
    <source>
        <dbReference type="Pfam" id="PF13464"/>
    </source>
</evidence>
<protein>
    <submittedName>
        <fullName evidence="4">RodZ domain-containing protein</fullName>
    </submittedName>
</protein>
<organism evidence="4 5">
    <name type="scientific">Paenibacillus thailandensis</name>
    <dbReference type="NCBI Taxonomy" id="393250"/>
    <lineage>
        <taxon>Bacteria</taxon>
        <taxon>Bacillati</taxon>
        <taxon>Bacillota</taxon>
        <taxon>Bacilli</taxon>
        <taxon>Bacillales</taxon>
        <taxon>Paenibacillaceae</taxon>
        <taxon>Paenibacillus</taxon>
    </lineage>
</organism>
<dbReference type="EMBL" id="JBHUMY010000012">
    <property type="protein sequence ID" value="MFD2660880.1"/>
    <property type="molecule type" value="Genomic_DNA"/>
</dbReference>
<dbReference type="SUPFAM" id="SSF47413">
    <property type="entry name" value="lambda repressor-like DNA-binding domains"/>
    <property type="match status" value="1"/>
</dbReference>
<evidence type="ECO:0000313" key="4">
    <source>
        <dbReference type="EMBL" id="MFD2660880.1"/>
    </source>
</evidence>
<feature type="domain" description="Cytoskeleton protein RodZ-like C-terminal" evidence="3">
    <location>
        <begin position="219"/>
        <end position="272"/>
    </location>
</feature>
<keyword evidence="2" id="KW-0812">Transmembrane</keyword>
<keyword evidence="2" id="KW-1133">Transmembrane helix</keyword>
<dbReference type="PANTHER" id="PTHR34475:SF1">
    <property type="entry name" value="CYTOSKELETON PROTEIN RODZ"/>
    <property type="match status" value="1"/>
</dbReference>